<dbReference type="GO" id="GO:0003677">
    <property type="term" value="F:DNA binding"/>
    <property type="evidence" value="ECO:0007669"/>
    <property type="project" value="UniProtKB-KW"/>
</dbReference>
<comment type="caution">
    <text evidence="6">The sequence shown here is derived from an EMBL/GenBank/DDBJ whole genome shotgun (WGS) entry which is preliminary data.</text>
</comment>
<sequence>MERPNFVVSGGVRLPIGYRFHPTDEELVVHYLKRKVIGLPLPASVIPELDVFQTDPWSLPGDLKEKRYFFSQKKGNDSETKCKRAAGSGYWKPVGRGKQIVASACQRPVGVRRTLVFCESKRSNQENRTHQWVMREYSLLSLAPISNATQNTQMKLLEGDWVVYSLFQRKRRPKKHGFKPKFSKINETCINEVPCPSSMDFTVEHHSFRAGPPQASPSCSSGITEIASNECLDQEEVSSFNSFCSYPFTRKD</sequence>
<dbReference type="AlphaFoldDB" id="A0A9Q0F319"/>
<dbReference type="OrthoDB" id="676820at2759"/>
<evidence type="ECO:0000256" key="3">
    <source>
        <dbReference type="ARBA" id="ARBA00023163"/>
    </source>
</evidence>
<dbReference type="PANTHER" id="PTHR31719:SF176">
    <property type="entry name" value="NAC DOMAIN CONTAINING PROTEIN 84"/>
    <property type="match status" value="1"/>
</dbReference>
<keyword evidence="3" id="KW-0804">Transcription</keyword>
<gene>
    <name evidence="6" type="ORF">Tsubulata_015141</name>
</gene>
<evidence type="ECO:0000256" key="1">
    <source>
        <dbReference type="ARBA" id="ARBA00023015"/>
    </source>
</evidence>
<keyword evidence="4" id="KW-0539">Nucleus</keyword>
<evidence type="ECO:0000259" key="5">
    <source>
        <dbReference type="PROSITE" id="PS51005"/>
    </source>
</evidence>
<dbReference type="SUPFAM" id="SSF101941">
    <property type="entry name" value="NAC domain"/>
    <property type="match status" value="1"/>
</dbReference>
<dbReference type="PROSITE" id="PS51005">
    <property type="entry name" value="NAC"/>
    <property type="match status" value="1"/>
</dbReference>
<keyword evidence="1" id="KW-0805">Transcription regulation</keyword>
<dbReference type="GO" id="GO:0006355">
    <property type="term" value="P:regulation of DNA-templated transcription"/>
    <property type="evidence" value="ECO:0007669"/>
    <property type="project" value="InterPro"/>
</dbReference>
<dbReference type="EMBL" id="JAKUCV010007504">
    <property type="protein sequence ID" value="KAJ4823194.1"/>
    <property type="molecule type" value="Genomic_DNA"/>
</dbReference>
<keyword evidence="2" id="KW-0238">DNA-binding</keyword>
<feature type="domain" description="NAC" evidence="5">
    <location>
        <begin position="14"/>
        <end position="169"/>
    </location>
</feature>
<organism evidence="6 7">
    <name type="scientific">Turnera subulata</name>
    <dbReference type="NCBI Taxonomy" id="218843"/>
    <lineage>
        <taxon>Eukaryota</taxon>
        <taxon>Viridiplantae</taxon>
        <taxon>Streptophyta</taxon>
        <taxon>Embryophyta</taxon>
        <taxon>Tracheophyta</taxon>
        <taxon>Spermatophyta</taxon>
        <taxon>Magnoliopsida</taxon>
        <taxon>eudicotyledons</taxon>
        <taxon>Gunneridae</taxon>
        <taxon>Pentapetalae</taxon>
        <taxon>rosids</taxon>
        <taxon>fabids</taxon>
        <taxon>Malpighiales</taxon>
        <taxon>Passifloraceae</taxon>
        <taxon>Turnera</taxon>
    </lineage>
</organism>
<reference evidence="6" key="2">
    <citation type="journal article" date="2023" name="Plants (Basel)">
        <title>Annotation of the Turnera subulata (Passifloraceae) Draft Genome Reveals the S-Locus Evolved after the Divergence of Turneroideae from Passifloroideae in a Stepwise Manner.</title>
        <authorList>
            <person name="Henning P.M."/>
            <person name="Roalson E.H."/>
            <person name="Mir W."/>
            <person name="McCubbin A.G."/>
            <person name="Shore J.S."/>
        </authorList>
    </citation>
    <scope>NUCLEOTIDE SEQUENCE</scope>
    <source>
        <strain evidence="6">F60SS</strain>
    </source>
</reference>
<dbReference type="InterPro" id="IPR036093">
    <property type="entry name" value="NAC_dom_sf"/>
</dbReference>
<dbReference type="Gene3D" id="2.170.150.80">
    <property type="entry name" value="NAC domain"/>
    <property type="match status" value="1"/>
</dbReference>
<proteinExistence type="predicted"/>
<evidence type="ECO:0000256" key="2">
    <source>
        <dbReference type="ARBA" id="ARBA00023125"/>
    </source>
</evidence>
<name>A0A9Q0F319_9ROSI</name>
<dbReference type="Proteomes" id="UP001141552">
    <property type="component" value="Unassembled WGS sequence"/>
</dbReference>
<dbReference type="InterPro" id="IPR003441">
    <property type="entry name" value="NAC-dom"/>
</dbReference>
<dbReference type="PANTHER" id="PTHR31719">
    <property type="entry name" value="NAC TRANSCRIPTION FACTOR 56"/>
    <property type="match status" value="1"/>
</dbReference>
<keyword evidence="7" id="KW-1185">Reference proteome</keyword>
<evidence type="ECO:0000313" key="7">
    <source>
        <dbReference type="Proteomes" id="UP001141552"/>
    </source>
</evidence>
<evidence type="ECO:0000313" key="6">
    <source>
        <dbReference type="EMBL" id="KAJ4823194.1"/>
    </source>
</evidence>
<dbReference type="Pfam" id="PF02365">
    <property type="entry name" value="NAM"/>
    <property type="match status" value="1"/>
</dbReference>
<protein>
    <recommendedName>
        <fullName evidence="5">NAC domain-containing protein</fullName>
    </recommendedName>
</protein>
<evidence type="ECO:0000256" key="4">
    <source>
        <dbReference type="ARBA" id="ARBA00023242"/>
    </source>
</evidence>
<reference evidence="6" key="1">
    <citation type="submission" date="2022-02" db="EMBL/GenBank/DDBJ databases">
        <authorList>
            <person name="Henning P.M."/>
            <person name="McCubbin A.G."/>
            <person name="Shore J.S."/>
        </authorList>
    </citation>
    <scope>NUCLEOTIDE SEQUENCE</scope>
    <source>
        <strain evidence="6">F60SS</strain>
        <tissue evidence="6">Leaves</tissue>
    </source>
</reference>
<accession>A0A9Q0F319</accession>